<dbReference type="InterPro" id="IPR022123">
    <property type="entry name" value="DUF3658"/>
</dbReference>
<reference evidence="3" key="1">
    <citation type="submission" date="2023-10" db="EMBL/GenBank/DDBJ databases">
        <title>Screening of Alkalihalophilus pseudofirmusBZ-TG-HK211 and Its Alleviation of Salt Stress on Rapeseed Growth.</title>
        <authorList>
            <person name="Zhao B."/>
            <person name="Guo T."/>
        </authorList>
    </citation>
    <scope>NUCLEOTIDE SEQUENCE</scope>
    <source>
        <strain evidence="3">BZ-TG-HK211</strain>
    </source>
</reference>
<evidence type="ECO:0000259" key="1">
    <source>
        <dbReference type="Pfam" id="PF08874"/>
    </source>
</evidence>
<evidence type="ECO:0000259" key="2">
    <source>
        <dbReference type="Pfam" id="PF12395"/>
    </source>
</evidence>
<name>A0AAJ2U4G0_ALKPS</name>
<feature type="domain" description="DUF3658" evidence="2">
    <location>
        <begin position="145"/>
        <end position="239"/>
    </location>
</feature>
<comment type="caution">
    <text evidence="3">The sequence shown here is derived from an EMBL/GenBank/DDBJ whole genome shotgun (WGS) entry which is preliminary data.</text>
</comment>
<dbReference type="InterPro" id="IPR014973">
    <property type="entry name" value="DUF1835"/>
</dbReference>
<gene>
    <name evidence="3" type="ORF">RYX45_15630</name>
</gene>
<dbReference type="RefSeq" id="WP_323467296.1">
    <property type="nucleotide sequence ID" value="NZ_CP144224.1"/>
</dbReference>
<sequence>MVHILFSHAAKATFTQAFEDTILPFSGEVFVFEPYLQIGNLSDEDLRLKQLSQVFGTKSDQSEREALKNMLNEQVDTIINLISQQEKVIVWLGEEAADELAFMYLLSKVELARGSFSLQVNRVRGPLLVRELPPERLEAHFNPVELTNDALSQLQKTWELVKEKESDLRVRQADFIFEHHSFHHYDPIILSNIKDKDIDEAAALVGEMYGKVPHLPFPFFLWRLHVLKEVGLIDWMEKDEKQPMSGKVVLKS</sequence>
<dbReference type="Pfam" id="PF12395">
    <property type="entry name" value="DUF3658"/>
    <property type="match status" value="1"/>
</dbReference>
<dbReference type="EMBL" id="JAWJAY010000004">
    <property type="protein sequence ID" value="MDV2886622.1"/>
    <property type="molecule type" value="Genomic_DNA"/>
</dbReference>
<accession>A0AAJ2U4G0</accession>
<proteinExistence type="predicted"/>
<feature type="domain" description="DUF1835" evidence="1">
    <location>
        <begin position="2"/>
        <end position="108"/>
    </location>
</feature>
<organism evidence="3 4">
    <name type="scientific">Alkalihalophilus pseudofirmus</name>
    <name type="common">Bacillus pseudofirmus</name>
    <dbReference type="NCBI Taxonomy" id="79885"/>
    <lineage>
        <taxon>Bacteria</taxon>
        <taxon>Bacillati</taxon>
        <taxon>Bacillota</taxon>
        <taxon>Bacilli</taxon>
        <taxon>Bacillales</taxon>
        <taxon>Bacillaceae</taxon>
        <taxon>Alkalihalophilus</taxon>
    </lineage>
</organism>
<evidence type="ECO:0000313" key="4">
    <source>
        <dbReference type="Proteomes" id="UP001285636"/>
    </source>
</evidence>
<evidence type="ECO:0000313" key="3">
    <source>
        <dbReference type="EMBL" id="MDV2886622.1"/>
    </source>
</evidence>
<dbReference type="Proteomes" id="UP001285636">
    <property type="component" value="Unassembled WGS sequence"/>
</dbReference>
<dbReference type="Pfam" id="PF08874">
    <property type="entry name" value="DUF1835"/>
    <property type="match status" value="1"/>
</dbReference>
<dbReference type="AlphaFoldDB" id="A0AAJ2U4G0"/>
<protein>
    <submittedName>
        <fullName evidence="3">DUF1835 domain-containing protein</fullName>
    </submittedName>
</protein>